<evidence type="ECO:0000256" key="6">
    <source>
        <dbReference type="ARBA" id="ARBA00022801"/>
    </source>
</evidence>
<evidence type="ECO:0000256" key="14">
    <source>
        <dbReference type="ARBA" id="ARBA00026218"/>
    </source>
</evidence>
<evidence type="ECO:0000256" key="2">
    <source>
        <dbReference type="ARBA" id="ARBA00004123"/>
    </source>
</evidence>
<comment type="catalytic activity">
    <reaction evidence="22">
        <text>N(6)-methyl-dATP + H2O = N(6)-methyl-dAMP + diphosphate + H(+)</text>
        <dbReference type="Rhea" id="RHEA:67604"/>
        <dbReference type="ChEBI" id="CHEBI:15377"/>
        <dbReference type="ChEBI" id="CHEBI:15378"/>
        <dbReference type="ChEBI" id="CHEBI:33019"/>
        <dbReference type="ChEBI" id="CHEBI:169976"/>
        <dbReference type="ChEBI" id="CHEBI:172872"/>
    </reaction>
    <physiologicalReaction direction="left-to-right" evidence="22">
        <dbReference type="Rhea" id="RHEA:67605"/>
    </physiologicalReaction>
</comment>
<evidence type="ECO:0000256" key="1">
    <source>
        <dbReference type="ARBA" id="ARBA00001946"/>
    </source>
</evidence>
<evidence type="ECO:0000256" key="16">
    <source>
        <dbReference type="ARBA" id="ARBA00030634"/>
    </source>
</evidence>
<sequence>MALKKDLTLVMIINENKKQVLLGMKKRGFGCGRWNGFGGKVIANESIEECAIRETFEECGLTIEIFNKIGIIIFEFDNDPVLLNVHVFRCDCYSGSITESDEMHPQWFNYSDIPFDQMWPDDYLWYPHLLKNEKFKGYFLFEGHDKILKEEVHLVDDI</sequence>
<comment type="catalytic activity">
    <reaction evidence="21">
        <text>O(6)-methyl-dGTP + H2O = O(6)-methyl-dGMP + diphosphate + H(+)</text>
        <dbReference type="Rhea" id="RHEA:67600"/>
        <dbReference type="ChEBI" id="CHEBI:15377"/>
        <dbReference type="ChEBI" id="CHEBI:15378"/>
        <dbReference type="ChEBI" id="CHEBI:33019"/>
        <dbReference type="ChEBI" id="CHEBI:169974"/>
        <dbReference type="ChEBI" id="CHEBI:169975"/>
    </reaction>
    <physiologicalReaction direction="left-to-right" evidence="21">
        <dbReference type="Rhea" id="RHEA:67601"/>
    </physiologicalReaction>
</comment>
<organism evidence="25 26">
    <name type="scientific">Hydra vulgaris</name>
    <name type="common">Hydra</name>
    <name type="synonym">Hydra attenuata</name>
    <dbReference type="NCBI Taxonomy" id="6087"/>
    <lineage>
        <taxon>Eukaryota</taxon>
        <taxon>Metazoa</taxon>
        <taxon>Cnidaria</taxon>
        <taxon>Hydrozoa</taxon>
        <taxon>Hydroidolina</taxon>
        <taxon>Anthoathecata</taxon>
        <taxon>Aplanulata</taxon>
        <taxon>Hydridae</taxon>
        <taxon>Hydra</taxon>
    </lineage>
</organism>
<keyword evidence="5" id="KW-0479">Metal-binding</keyword>
<evidence type="ECO:0000256" key="5">
    <source>
        <dbReference type="ARBA" id="ARBA00022723"/>
    </source>
</evidence>
<comment type="catalytic activity">
    <reaction evidence="9">
        <text>8-oxo-dATP + H2O = 8-oxo-dAMP + diphosphate + H(+)</text>
        <dbReference type="Rhea" id="RHEA:65396"/>
        <dbReference type="ChEBI" id="CHEBI:15377"/>
        <dbReference type="ChEBI" id="CHEBI:15378"/>
        <dbReference type="ChEBI" id="CHEBI:33019"/>
        <dbReference type="ChEBI" id="CHEBI:71361"/>
        <dbReference type="ChEBI" id="CHEBI:172871"/>
    </reaction>
    <physiologicalReaction direction="left-to-right" evidence="9">
        <dbReference type="Rhea" id="RHEA:65397"/>
    </physiologicalReaction>
</comment>
<evidence type="ECO:0000313" key="26">
    <source>
        <dbReference type="RefSeq" id="XP_065658066.1"/>
    </source>
</evidence>
<dbReference type="PROSITE" id="PS00893">
    <property type="entry name" value="NUDIX_BOX"/>
    <property type="match status" value="1"/>
</dbReference>
<comment type="function">
    <text evidence="23">Oxidized purine nucleoside triphosphate hydrolase which is a prominent sanitizer of the oxidized nucleotide pool. Catalyzes the hydrolysis of 2-oxo-dATP (2-hydroxy-dATP) into 2-oxo-dAMP. Also has a significant hydrolase activity toward 2-oxo-ATP, 8-oxo-dGTP and 8-oxo-dATP. Through the hydrolysis of oxidized purine nucleoside triphosphates, prevents their incorporation into DNA and the subsequent transversions A:T to C:G and G:C to T:A. Also catalyzes the hydrolysis of methylated purine nucleoside triphosphate preventing their integration into DNA. Through this antimutagenic activity protects cells from oxidative stress.</text>
</comment>
<keyword evidence="25" id="KW-1185">Reference proteome</keyword>
<evidence type="ECO:0000256" key="12">
    <source>
        <dbReference type="ARBA" id="ARBA00024596"/>
    </source>
</evidence>
<evidence type="ECO:0000256" key="22">
    <source>
        <dbReference type="ARBA" id="ARBA00049032"/>
    </source>
</evidence>
<evidence type="ECO:0000256" key="4">
    <source>
        <dbReference type="ARBA" id="ARBA00011245"/>
    </source>
</evidence>
<evidence type="ECO:0000256" key="17">
    <source>
        <dbReference type="ARBA" id="ARBA00030682"/>
    </source>
</evidence>
<evidence type="ECO:0000256" key="23">
    <source>
        <dbReference type="ARBA" id="ARBA00053094"/>
    </source>
</evidence>
<dbReference type="InterPro" id="IPR015797">
    <property type="entry name" value="NUDIX_hydrolase-like_dom_sf"/>
</dbReference>
<comment type="catalytic activity">
    <reaction evidence="20">
        <text>N(6)-methyl-ATP + H2O = N(6)-methyl-AMP + diphosphate + H(+)</text>
        <dbReference type="Rhea" id="RHEA:67608"/>
        <dbReference type="ChEBI" id="CHEBI:15377"/>
        <dbReference type="ChEBI" id="CHEBI:15378"/>
        <dbReference type="ChEBI" id="CHEBI:33019"/>
        <dbReference type="ChEBI" id="CHEBI:144842"/>
        <dbReference type="ChEBI" id="CHEBI:172873"/>
    </reaction>
    <physiologicalReaction direction="left-to-right" evidence="20">
        <dbReference type="Rhea" id="RHEA:67609"/>
    </physiologicalReaction>
</comment>
<reference evidence="26" key="1">
    <citation type="submission" date="2025-08" db="UniProtKB">
        <authorList>
            <consortium name="RefSeq"/>
        </authorList>
    </citation>
    <scope>IDENTIFICATION</scope>
</reference>
<keyword evidence="6 26" id="KW-0378">Hydrolase</keyword>
<dbReference type="Gene3D" id="3.90.79.10">
    <property type="entry name" value="Nucleoside Triphosphate Pyrophosphohydrolase"/>
    <property type="match status" value="1"/>
</dbReference>
<evidence type="ECO:0000256" key="10">
    <source>
        <dbReference type="ARBA" id="ARBA00024459"/>
    </source>
</evidence>
<dbReference type="PROSITE" id="PS51462">
    <property type="entry name" value="NUDIX"/>
    <property type="match status" value="1"/>
</dbReference>
<evidence type="ECO:0000256" key="9">
    <source>
        <dbReference type="ARBA" id="ARBA00024448"/>
    </source>
</evidence>
<dbReference type="Pfam" id="PF00293">
    <property type="entry name" value="NUDIX"/>
    <property type="match status" value="1"/>
</dbReference>
<dbReference type="RefSeq" id="XP_065658066.1">
    <property type="nucleotide sequence ID" value="XM_065801994.1"/>
</dbReference>
<evidence type="ECO:0000256" key="3">
    <source>
        <dbReference type="ARBA" id="ARBA00005582"/>
    </source>
</evidence>
<dbReference type="InterPro" id="IPR000086">
    <property type="entry name" value="NUDIX_hydrolase_dom"/>
</dbReference>
<comment type="catalytic activity">
    <reaction evidence="12">
        <text>2-oxo-ATP + H2O = 2-oxo-AMP + diphosphate + H(+)</text>
        <dbReference type="Rhea" id="RHEA:67392"/>
        <dbReference type="ChEBI" id="CHEBI:15377"/>
        <dbReference type="ChEBI" id="CHEBI:15378"/>
        <dbReference type="ChEBI" id="CHEBI:33019"/>
        <dbReference type="ChEBI" id="CHEBI:71395"/>
        <dbReference type="ChEBI" id="CHEBI:172878"/>
    </reaction>
    <physiologicalReaction direction="left-to-right" evidence="12">
        <dbReference type="Rhea" id="RHEA:67393"/>
    </physiologicalReaction>
</comment>
<gene>
    <name evidence="26" type="primary">LOC100204562</name>
</gene>
<dbReference type="Proteomes" id="UP001652625">
    <property type="component" value="Chromosome 07"/>
</dbReference>
<comment type="subunit">
    <text evidence="4">Monomer.</text>
</comment>
<evidence type="ECO:0000256" key="21">
    <source>
        <dbReference type="ARBA" id="ARBA00048894"/>
    </source>
</evidence>
<feature type="domain" description="Nudix hydrolase" evidence="24">
    <location>
        <begin position="3"/>
        <end position="131"/>
    </location>
</feature>
<evidence type="ECO:0000313" key="25">
    <source>
        <dbReference type="Proteomes" id="UP001652625"/>
    </source>
</evidence>
<evidence type="ECO:0000256" key="8">
    <source>
        <dbReference type="ARBA" id="ARBA00023242"/>
    </source>
</evidence>
<comment type="similarity">
    <text evidence="3">Belongs to the Nudix hydrolase family.</text>
</comment>
<evidence type="ECO:0000256" key="13">
    <source>
        <dbReference type="ARBA" id="ARBA00026103"/>
    </source>
</evidence>
<dbReference type="InterPro" id="IPR003563">
    <property type="entry name" value="8ODP"/>
</dbReference>
<dbReference type="CDD" id="cd03427">
    <property type="entry name" value="NUDIX_MTH1_Nudt1"/>
    <property type="match status" value="1"/>
</dbReference>
<evidence type="ECO:0000256" key="15">
    <source>
        <dbReference type="ARBA" id="ARBA00029673"/>
    </source>
</evidence>
<dbReference type="GO" id="GO:0016787">
    <property type="term" value="F:hydrolase activity"/>
    <property type="evidence" value="ECO:0007669"/>
    <property type="project" value="UniProtKB-KW"/>
</dbReference>
<proteinExistence type="inferred from homology"/>
<evidence type="ECO:0000256" key="11">
    <source>
        <dbReference type="ARBA" id="ARBA00024486"/>
    </source>
</evidence>
<evidence type="ECO:0000256" key="19">
    <source>
        <dbReference type="ARBA" id="ARBA00032071"/>
    </source>
</evidence>
<evidence type="ECO:0000256" key="18">
    <source>
        <dbReference type="ARBA" id="ARBA00031927"/>
    </source>
</evidence>
<keyword evidence="7" id="KW-0460">Magnesium</keyword>
<comment type="cofactor">
    <cofactor evidence="1">
        <name>Mg(2+)</name>
        <dbReference type="ChEBI" id="CHEBI:18420"/>
    </cofactor>
</comment>
<accession>A0ABM4C8X5</accession>
<dbReference type="SUPFAM" id="SSF55811">
    <property type="entry name" value="Nudix"/>
    <property type="match status" value="1"/>
</dbReference>
<evidence type="ECO:0000259" key="24">
    <source>
        <dbReference type="PROSITE" id="PS51462"/>
    </source>
</evidence>
<protein>
    <recommendedName>
        <fullName evidence="14">Oxidized purine nucleoside triphosphate hydrolase</fullName>
        <ecNumber evidence="13">3.6.1.56</ecNumber>
    </recommendedName>
    <alternativeName>
        <fullName evidence="18">2-hydroxy-dATP diphosphatase</fullName>
    </alternativeName>
    <alternativeName>
        <fullName evidence="17">7,8-dihydro-8-oxoguanine triphosphatase</fullName>
    </alternativeName>
    <alternativeName>
        <fullName evidence="16">8-oxo-dGTPase</fullName>
    </alternativeName>
    <alternativeName>
        <fullName evidence="19">Methylated purine nucleoside triphosphate hydrolase</fullName>
    </alternativeName>
    <alternativeName>
        <fullName evidence="15">Nucleoside diphosphate-linked moiety X motif 1</fullName>
    </alternativeName>
</protein>
<dbReference type="PANTHER" id="PTHR43758">
    <property type="entry name" value="7,8-DIHYDRO-8-OXOGUANINE TRIPHOSPHATASE"/>
    <property type="match status" value="1"/>
</dbReference>
<evidence type="ECO:0000256" key="20">
    <source>
        <dbReference type="ARBA" id="ARBA00048002"/>
    </source>
</evidence>
<dbReference type="GeneID" id="100204562"/>
<dbReference type="EC" id="3.6.1.56" evidence="13"/>
<evidence type="ECO:0000256" key="7">
    <source>
        <dbReference type="ARBA" id="ARBA00022842"/>
    </source>
</evidence>
<comment type="catalytic activity">
    <reaction evidence="11">
        <text>8-oxo-dGTP + H2O = 8-oxo-dGMP + diphosphate + H(+)</text>
        <dbReference type="Rhea" id="RHEA:31575"/>
        <dbReference type="ChEBI" id="CHEBI:15377"/>
        <dbReference type="ChEBI" id="CHEBI:15378"/>
        <dbReference type="ChEBI" id="CHEBI:33019"/>
        <dbReference type="ChEBI" id="CHEBI:63224"/>
        <dbReference type="ChEBI" id="CHEBI:77896"/>
    </reaction>
    <physiologicalReaction direction="left-to-right" evidence="11">
        <dbReference type="Rhea" id="RHEA:31576"/>
    </physiologicalReaction>
</comment>
<name>A0ABM4C8X5_HYDVU</name>
<keyword evidence="8" id="KW-0539">Nucleus</keyword>
<comment type="subcellular location">
    <subcellularLocation>
        <location evidence="2">Nucleus</location>
    </subcellularLocation>
</comment>
<comment type="catalytic activity">
    <reaction evidence="10">
        <text>2-oxo-dATP + H2O = 2-oxo-dAMP + diphosphate + H(+)</text>
        <dbReference type="Rhea" id="RHEA:31583"/>
        <dbReference type="ChEBI" id="CHEBI:15377"/>
        <dbReference type="ChEBI" id="CHEBI:15378"/>
        <dbReference type="ChEBI" id="CHEBI:33019"/>
        <dbReference type="ChEBI" id="CHEBI:63212"/>
        <dbReference type="ChEBI" id="CHEBI:77897"/>
        <dbReference type="EC" id="3.6.1.56"/>
    </reaction>
    <physiologicalReaction direction="left-to-right" evidence="10">
        <dbReference type="Rhea" id="RHEA:31584"/>
    </physiologicalReaction>
</comment>
<dbReference type="InterPro" id="IPR020084">
    <property type="entry name" value="NUDIX_hydrolase_CS"/>
</dbReference>
<dbReference type="PANTHER" id="PTHR43758:SF2">
    <property type="entry name" value="OXIDIZED PURINE NUCLEOSIDE TRIPHOSPHATE HYDROLASE"/>
    <property type="match status" value="1"/>
</dbReference>
<dbReference type="PRINTS" id="PR01403">
    <property type="entry name" value="8OXTPHPHTASE"/>
</dbReference>